<dbReference type="InterPro" id="IPR045247">
    <property type="entry name" value="Oye-like"/>
</dbReference>
<sequence length="369" mass="39581">MPLRLLSPVQLGPYTLANRLVMAPLTRSRATSDGVPTALIAEHYRQRASAGLIVSEATLIQPQGRGTPDTPGLWSDAQVEAWKPAAAAVHDAGGRIFAQLWHVGRQSHPDLQPAGEDPVAPSAIQATGQVRTPSGVTDFAPPRALEADEIPGIVEAYGRAAARALEAGFDGVELHAANGYLIDQFLQDGANIRTDAYGGPLENRSRFLFEALEALVAACGADRVGIRLSPHNIHGGIHDSDPWALHEHVVRGLAGRGLAYLHVIEPRTLPGGRHREGEAANAAIRLRPLFDGPYIAAGGFGRDGAEEILQQGHADMVAFGRHFIANPDLPRRFAEDLPLNPYDRKTFYTPGPVGYTDYPTWDEVQAASA</sequence>
<comment type="cofactor">
    <cofactor evidence="1">
        <name>FMN</name>
        <dbReference type="ChEBI" id="CHEBI:58210"/>
    </cofactor>
</comment>
<dbReference type="AlphaFoldDB" id="A0A1I3H6H0"/>
<evidence type="ECO:0000313" key="5">
    <source>
        <dbReference type="EMBL" id="SFI31170.1"/>
    </source>
</evidence>
<feature type="domain" description="NADH:flavin oxidoreductase/NADH oxidase N-terminal" evidence="4">
    <location>
        <begin position="5"/>
        <end position="340"/>
    </location>
</feature>
<reference evidence="5 6" key="1">
    <citation type="submission" date="2016-10" db="EMBL/GenBank/DDBJ databases">
        <authorList>
            <person name="de Groot N.N."/>
        </authorList>
    </citation>
    <scope>NUCLEOTIDE SEQUENCE [LARGE SCALE GENOMIC DNA]</scope>
    <source>
        <strain evidence="5 6">CGMCC 1.11030</strain>
    </source>
</reference>
<dbReference type="GO" id="GO:0016628">
    <property type="term" value="F:oxidoreductase activity, acting on the CH-CH group of donors, NAD or NADP as acceptor"/>
    <property type="evidence" value="ECO:0007669"/>
    <property type="project" value="UniProtKB-ARBA"/>
</dbReference>
<dbReference type="RefSeq" id="WP_092860318.1">
    <property type="nucleotide sequence ID" value="NZ_FOQH01000005.1"/>
</dbReference>
<dbReference type="Pfam" id="PF00724">
    <property type="entry name" value="Oxidored_FMN"/>
    <property type="match status" value="1"/>
</dbReference>
<dbReference type="STRING" id="1114924.SAMN05216258_105520"/>
<keyword evidence="3" id="KW-0560">Oxidoreductase</keyword>
<dbReference type="InterPro" id="IPR013785">
    <property type="entry name" value="Aldolase_TIM"/>
</dbReference>
<name>A0A1I3H6H0_9RHOB</name>
<dbReference type="SUPFAM" id="SSF51395">
    <property type="entry name" value="FMN-linked oxidoreductases"/>
    <property type="match status" value="1"/>
</dbReference>
<dbReference type="InterPro" id="IPR001155">
    <property type="entry name" value="OxRdtase_FMN_N"/>
</dbReference>
<dbReference type="GO" id="GO:0005829">
    <property type="term" value="C:cytosol"/>
    <property type="evidence" value="ECO:0007669"/>
    <property type="project" value="UniProtKB-ARBA"/>
</dbReference>
<dbReference type="GO" id="GO:0010181">
    <property type="term" value="F:FMN binding"/>
    <property type="evidence" value="ECO:0007669"/>
    <property type="project" value="InterPro"/>
</dbReference>
<dbReference type="PANTHER" id="PTHR22893">
    <property type="entry name" value="NADH OXIDOREDUCTASE-RELATED"/>
    <property type="match status" value="1"/>
</dbReference>
<gene>
    <name evidence="5" type="ORF">SAMN05216258_105520</name>
</gene>
<evidence type="ECO:0000256" key="2">
    <source>
        <dbReference type="ARBA" id="ARBA00005979"/>
    </source>
</evidence>
<evidence type="ECO:0000313" key="6">
    <source>
        <dbReference type="Proteomes" id="UP000199377"/>
    </source>
</evidence>
<dbReference type="OrthoDB" id="9784632at2"/>
<dbReference type="EMBL" id="FOQH01000005">
    <property type="protein sequence ID" value="SFI31170.1"/>
    <property type="molecule type" value="Genomic_DNA"/>
</dbReference>
<organism evidence="5 6">
    <name type="scientific">Albimonas pacifica</name>
    <dbReference type="NCBI Taxonomy" id="1114924"/>
    <lineage>
        <taxon>Bacteria</taxon>
        <taxon>Pseudomonadati</taxon>
        <taxon>Pseudomonadota</taxon>
        <taxon>Alphaproteobacteria</taxon>
        <taxon>Rhodobacterales</taxon>
        <taxon>Paracoccaceae</taxon>
        <taxon>Albimonas</taxon>
    </lineage>
</organism>
<proteinExistence type="inferred from homology"/>
<dbReference type="CDD" id="cd02933">
    <property type="entry name" value="OYE_like_FMN"/>
    <property type="match status" value="1"/>
</dbReference>
<dbReference type="PANTHER" id="PTHR22893:SF98">
    <property type="entry name" value="OXIDOREDUCTASE"/>
    <property type="match status" value="1"/>
</dbReference>
<dbReference type="FunFam" id="3.20.20.70:FF:000059">
    <property type="entry name" value="N-ethylmaleimide reductase, FMN-linked"/>
    <property type="match status" value="1"/>
</dbReference>
<dbReference type="Gene3D" id="3.20.20.70">
    <property type="entry name" value="Aldolase class I"/>
    <property type="match status" value="1"/>
</dbReference>
<evidence type="ECO:0000259" key="4">
    <source>
        <dbReference type="Pfam" id="PF00724"/>
    </source>
</evidence>
<evidence type="ECO:0000256" key="3">
    <source>
        <dbReference type="ARBA" id="ARBA00023002"/>
    </source>
</evidence>
<protein>
    <submittedName>
        <fullName evidence="5">N-ethylmaleimide reductase</fullName>
    </submittedName>
</protein>
<keyword evidence="6" id="KW-1185">Reference proteome</keyword>
<accession>A0A1I3H6H0</accession>
<evidence type="ECO:0000256" key="1">
    <source>
        <dbReference type="ARBA" id="ARBA00001917"/>
    </source>
</evidence>
<dbReference type="Proteomes" id="UP000199377">
    <property type="component" value="Unassembled WGS sequence"/>
</dbReference>
<comment type="similarity">
    <text evidence="2">Belongs to the NADH:flavin oxidoreductase/NADH oxidase family.</text>
</comment>